<dbReference type="EMBL" id="GGEC01005918">
    <property type="protein sequence ID" value="MBW86401.1"/>
    <property type="molecule type" value="Transcribed_RNA"/>
</dbReference>
<name>A0A2P2IYW9_RHIMU</name>
<dbReference type="AlphaFoldDB" id="A0A2P2IYW9"/>
<protein>
    <submittedName>
        <fullName evidence="1">Uncharacterized protein</fullName>
    </submittedName>
</protein>
<proteinExistence type="predicted"/>
<sequence>MLAHTILGFISSFLFRLFSHS</sequence>
<organism evidence="1">
    <name type="scientific">Rhizophora mucronata</name>
    <name type="common">Asiatic mangrove</name>
    <dbReference type="NCBI Taxonomy" id="61149"/>
    <lineage>
        <taxon>Eukaryota</taxon>
        <taxon>Viridiplantae</taxon>
        <taxon>Streptophyta</taxon>
        <taxon>Embryophyta</taxon>
        <taxon>Tracheophyta</taxon>
        <taxon>Spermatophyta</taxon>
        <taxon>Magnoliopsida</taxon>
        <taxon>eudicotyledons</taxon>
        <taxon>Gunneridae</taxon>
        <taxon>Pentapetalae</taxon>
        <taxon>rosids</taxon>
        <taxon>fabids</taxon>
        <taxon>Malpighiales</taxon>
        <taxon>Rhizophoraceae</taxon>
        <taxon>Rhizophora</taxon>
    </lineage>
</organism>
<accession>A0A2P2IYW9</accession>
<evidence type="ECO:0000313" key="1">
    <source>
        <dbReference type="EMBL" id="MBW86401.1"/>
    </source>
</evidence>
<reference evidence="1" key="1">
    <citation type="submission" date="2018-02" db="EMBL/GenBank/DDBJ databases">
        <title>Rhizophora mucronata_Transcriptome.</title>
        <authorList>
            <person name="Meera S.P."/>
            <person name="Sreeshan A."/>
            <person name="Augustine A."/>
        </authorList>
    </citation>
    <scope>NUCLEOTIDE SEQUENCE</scope>
    <source>
        <tissue evidence="1">Leaf</tissue>
    </source>
</reference>